<evidence type="ECO:0000313" key="2">
    <source>
        <dbReference type="EMBL" id="KAA1102243.1"/>
    </source>
</evidence>
<gene>
    <name evidence="2" type="ORF">PGTUg99_050144</name>
</gene>
<dbReference type="AlphaFoldDB" id="A0A5B0PN07"/>
<keyword evidence="1" id="KW-0732">Signal</keyword>
<protein>
    <recommendedName>
        <fullName evidence="4">Secreted protein</fullName>
    </recommendedName>
</protein>
<comment type="caution">
    <text evidence="2">The sequence shown here is derived from an EMBL/GenBank/DDBJ whole genome shotgun (WGS) entry which is preliminary data.</text>
</comment>
<name>A0A5B0PN07_PUCGR</name>
<accession>A0A5B0PN07</accession>
<organism evidence="2 3">
    <name type="scientific">Puccinia graminis f. sp. tritici</name>
    <dbReference type="NCBI Taxonomy" id="56615"/>
    <lineage>
        <taxon>Eukaryota</taxon>
        <taxon>Fungi</taxon>
        <taxon>Dikarya</taxon>
        <taxon>Basidiomycota</taxon>
        <taxon>Pucciniomycotina</taxon>
        <taxon>Pucciniomycetes</taxon>
        <taxon>Pucciniales</taxon>
        <taxon>Pucciniaceae</taxon>
        <taxon>Puccinia</taxon>
    </lineage>
</organism>
<evidence type="ECO:0008006" key="4">
    <source>
        <dbReference type="Google" id="ProtNLM"/>
    </source>
</evidence>
<proteinExistence type="predicted"/>
<evidence type="ECO:0000313" key="3">
    <source>
        <dbReference type="Proteomes" id="UP000325313"/>
    </source>
</evidence>
<evidence type="ECO:0000256" key="1">
    <source>
        <dbReference type="SAM" id="SignalP"/>
    </source>
</evidence>
<dbReference type="EMBL" id="VDEP01000338">
    <property type="protein sequence ID" value="KAA1102243.1"/>
    <property type="molecule type" value="Genomic_DNA"/>
</dbReference>
<feature type="signal peptide" evidence="1">
    <location>
        <begin position="1"/>
        <end position="18"/>
    </location>
</feature>
<sequence>MPSIKLLTFFAIIACGFASADLASDRKTRCTFRCPRLTEGGCLRITHRDKDGQPNRWEVLKAYHTENHPLFYNCLGTNADLSVCAEMGKIVLPHPPKAQVMTIGLLKTRNGLGKDSEPFDVNHPDAVKCAYKP</sequence>
<reference evidence="2 3" key="1">
    <citation type="submission" date="2019-05" db="EMBL/GenBank/DDBJ databases">
        <title>Emergence of the Ug99 lineage of the wheat stem rust pathogen through somatic hybridization.</title>
        <authorList>
            <person name="Li F."/>
            <person name="Upadhyaya N.M."/>
            <person name="Sperschneider J."/>
            <person name="Matny O."/>
            <person name="Nguyen-Phuc H."/>
            <person name="Mago R."/>
            <person name="Raley C."/>
            <person name="Miller M.E."/>
            <person name="Silverstein K.A.T."/>
            <person name="Henningsen E."/>
            <person name="Hirsch C.D."/>
            <person name="Visser B."/>
            <person name="Pretorius Z.A."/>
            <person name="Steffenson B.J."/>
            <person name="Schwessinger B."/>
            <person name="Dodds P.N."/>
            <person name="Figueroa M."/>
        </authorList>
    </citation>
    <scope>NUCLEOTIDE SEQUENCE [LARGE SCALE GENOMIC DNA]</scope>
    <source>
        <strain evidence="2 3">Ug99</strain>
    </source>
</reference>
<feature type="chain" id="PRO_5023068523" description="Secreted protein" evidence="1">
    <location>
        <begin position="19"/>
        <end position="133"/>
    </location>
</feature>
<dbReference type="Proteomes" id="UP000325313">
    <property type="component" value="Unassembled WGS sequence"/>
</dbReference>